<organism evidence="1 2">
    <name type="scientific">Hyalomma asiaticum</name>
    <name type="common">Tick</name>
    <dbReference type="NCBI Taxonomy" id="266040"/>
    <lineage>
        <taxon>Eukaryota</taxon>
        <taxon>Metazoa</taxon>
        <taxon>Ecdysozoa</taxon>
        <taxon>Arthropoda</taxon>
        <taxon>Chelicerata</taxon>
        <taxon>Arachnida</taxon>
        <taxon>Acari</taxon>
        <taxon>Parasitiformes</taxon>
        <taxon>Ixodida</taxon>
        <taxon>Ixodoidea</taxon>
        <taxon>Ixodidae</taxon>
        <taxon>Hyalomminae</taxon>
        <taxon>Hyalomma</taxon>
    </lineage>
</organism>
<name>A0ACB7TCL7_HYAAI</name>
<keyword evidence="2" id="KW-1185">Reference proteome</keyword>
<dbReference type="EMBL" id="CM023481">
    <property type="protein sequence ID" value="KAH6944750.1"/>
    <property type="molecule type" value="Genomic_DNA"/>
</dbReference>
<sequence>MDAPWAVPVEDYNASNLQERLLWKRCLFLNCDPDGFPYYAKDFEEALKPFLPTKEIAGLGPMGRTLWLLKLKKEKAWTMLAGKGSMLVKQRYCAIVEPFVRETWMRIYSVPLSISNSYLAVHLENQFGKVKKVSSSIWSMPEEAANSTARFVRLCLREGLEEKDIPHLWSFQQYRFPILISRRPSPPMCFKCNIIGHMTDDCNEKSWKKSEWPCRSKCAASGEEGKSSANDADAKGNVPMEEPGNAQVAAQIAARNNDNTGHEETD</sequence>
<evidence type="ECO:0000313" key="1">
    <source>
        <dbReference type="EMBL" id="KAH6944750.1"/>
    </source>
</evidence>
<comment type="caution">
    <text evidence="1">The sequence shown here is derived from an EMBL/GenBank/DDBJ whole genome shotgun (WGS) entry which is preliminary data.</text>
</comment>
<proteinExistence type="predicted"/>
<reference evidence="1" key="1">
    <citation type="submission" date="2020-05" db="EMBL/GenBank/DDBJ databases">
        <title>Large-scale comparative analyses of tick genomes elucidate their genetic diversity and vector capacities.</title>
        <authorList>
            <person name="Jia N."/>
            <person name="Wang J."/>
            <person name="Shi W."/>
            <person name="Du L."/>
            <person name="Sun Y."/>
            <person name="Zhan W."/>
            <person name="Jiang J."/>
            <person name="Wang Q."/>
            <person name="Zhang B."/>
            <person name="Ji P."/>
            <person name="Sakyi L.B."/>
            <person name="Cui X."/>
            <person name="Yuan T."/>
            <person name="Jiang B."/>
            <person name="Yang W."/>
            <person name="Lam T.T.-Y."/>
            <person name="Chang Q."/>
            <person name="Ding S."/>
            <person name="Wang X."/>
            <person name="Zhu J."/>
            <person name="Ruan X."/>
            <person name="Zhao L."/>
            <person name="Wei J."/>
            <person name="Que T."/>
            <person name="Du C."/>
            <person name="Cheng J."/>
            <person name="Dai P."/>
            <person name="Han X."/>
            <person name="Huang E."/>
            <person name="Gao Y."/>
            <person name="Liu J."/>
            <person name="Shao H."/>
            <person name="Ye R."/>
            <person name="Li L."/>
            <person name="Wei W."/>
            <person name="Wang X."/>
            <person name="Wang C."/>
            <person name="Yang T."/>
            <person name="Huo Q."/>
            <person name="Li W."/>
            <person name="Guo W."/>
            <person name="Chen H."/>
            <person name="Zhou L."/>
            <person name="Ni X."/>
            <person name="Tian J."/>
            <person name="Zhou Y."/>
            <person name="Sheng Y."/>
            <person name="Liu T."/>
            <person name="Pan Y."/>
            <person name="Xia L."/>
            <person name="Li J."/>
            <person name="Zhao F."/>
            <person name="Cao W."/>
        </authorList>
    </citation>
    <scope>NUCLEOTIDE SEQUENCE</scope>
    <source>
        <strain evidence="1">Hyas-2018</strain>
    </source>
</reference>
<protein>
    <submittedName>
        <fullName evidence="1">Uncharacterized protein</fullName>
    </submittedName>
</protein>
<gene>
    <name evidence="1" type="ORF">HPB50_004776</name>
</gene>
<accession>A0ACB7TCL7</accession>
<evidence type="ECO:0000313" key="2">
    <source>
        <dbReference type="Proteomes" id="UP000821845"/>
    </source>
</evidence>
<dbReference type="Proteomes" id="UP000821845">
    <property type="component" value="Chromosome 1"/>
</dbReference>